<keyword evidence="2" id="KW-0813">Transport</keyword>
<evidence type="ECO:0000313" key="8">
    <source>
        <dbReference type="EMBL" id="CAB4688429.1"/>
    </source>
</evidence>
<name>A0A6J6NPG8_9ZZZZ</name>
<feature type="transmembrane region" description="Helical" evidence="7">
    <location>
        <begin position="344"/>
        <end position="363"/>
    </location>
</feature>
<keyword evidence="6 7" id="KW-0472">Membrane</keyword>
<comment type="subcellular location">
    <subcellularLocation>
        <location evidence="1">Cell membrane</location>
        <topology evidence="1">Multi-pass membrane protein</topology>
    </subcellularLocation>
</comment>
<organism evidence="8">
    <name type="scientific">freshwater metagenome</name>
    <dbReference type="NCBI Taxonomy" id="449393"/>
    <lineage>
        <taxon>unclassified sequences</taxon>
        <taxon>metagenomes</taxon>
        <taxon>ecological metagenomes</taxon>
    </lineage>
</organism>
<protein>
    <submittedName>
        <fullName evidence="8">Unannotated protein</fullName>
    </submittedName>
</protein>
<dbReference type="EMBL" id="CAEZXP010000001">
    <property type="protein sequence ID" value="CAB4688429.1"/>
    <property type="molecule type" value="Genomic_DNA"/>
</dbReference>
<evidence type="ECO:0000256" key="4">
    <source>
        <dbReference type="ARBA" id="ARBA00022692"/>
    </source>
</evidence>
<feature type="transmembrane region" description="Helical" evidence="7">
    <location>
        <begin position="291"/>
        <end position="312"/>
    </location>
</feature>
<keyword evidence="4 7" id="KW-0812">Transmembrane</keyword>
<dbReference type="Gene3D" id="1.20.1740.10">
    <property type="entry name" value="Amino acid/polyamine transporter I"/>
    <property type="match status" value="1"/>
</dbReference>
<keyword evidence="3" id="KW-1003">Cell membrane</keyword>
<accession>A0A6J6NPG8</accession>
<feature type="transmembrane region" description="Helical" evidence="7">
    <location>
        <begin position="24"/>
        <end position="44"/>
    </location>
</feature>
<feature type="transmembrane region" description="Helical" evidence="7">
    <location>
        <begin position="414"/>
        <end position="435"/>
    </location>
</feature>
<dbReference type="GO" id="GO:0022857">
    <property type="term" value="F:transmembrane transporter activity"/>
    <property type="evidence" value="ECO:0007669"/>
    <property type="project" value="InterPro"/>
</dbReference>
<dbReference type="PANTHER" id="PTHR42770">
    <property type="entry name" value="AMINO ACID TRANSPORTER-RELATED"/>
    <property type="match status" value="1"/>
</dbReference>
<feature type="transmembrane region" description="Helical" evidence="7">
    <location>
        <begin position="239"/>
        <end position="261"/>
    </location>
</feature>
<evidence type="ECO:0000256" key="1">
    <source>
        <dbReference type="ARBA" id="ARBA00004651"/>
    </source>
</evidence>
<proteinExistence type="predicted"/>
<feature type="transmembrane region" description="Helical" evidence="7">
    <location>
        <begin position="137"/>
        <end position="155"/>
    </location>
</feature>
<feature type="transmembrane region" description="Helical" evidence="7">
    <location>
        <begin position="201"/>
        <end position="218"/>
    </location>
</feature>
<keyword evidence="5 7" id="KW-1133">Transmembrane helix</keyword>
<evidence type="ECO:0000256" key="6">
    <source>
        <dbReference type="ARBA" id="ARBA00023136"/>
    </source>
</evidence>
<gene>
    <name evidence="8" type="ORF">UFOPK2399_00524</name>
</gene>
<dbReference type="AlphaFoldDB" id="A0A6J6NPG8"/>
<dbReference type="InterPro" id="IPR002293">
    <property type="entry name" value="AA/rel_permease1"/>
</dbReference>
<dbReference type="Pfam" id="PF13520">
    <property type="entry name" value="AA_permease_2"/>
    <property type="match status" value="1"/>
</dbReference>
<dbReference type="PANTHER" id="PTHR42770:SF15">
    <property type="entry name" value="GLUTAMATE_GAMMA-AMINOBUTYRATE ANTIPORTER-RELATED"/>
    <property type="match status" value="1"/>
</dbReference>
<evidence type="ECO:0000256" key="3">
    <source>
        <dbReference type="ARBA" id="ARBA00022475"/>
    </source>
</evidence>
<dbReference type="InterPro" id="IPR050367">
    <property type="entry name" value="APC_superfamily"/>
</dbReference>
<feature type="transmembrane region" description="Helical" evidence="7">
    <location>
        <begin position="50"/>
        <end position="72"/>
    </location>
</feature>
<reference evidence="8" key="1">
    <citation type="submission" date="2020-05" db="EMBL/GenBank/DDBJ databases">
        <authorList>
            <person name="Chiriac C."/>
            <person name="Salcher M."/>
            <person name="Ghai R."/>
            <person name="Kavagutti S V."/>
        </authorList>
    </citation>
    <scope>NUCLEOTIDE SEQUENCE</scope>
</reference>
<evidence type="ECO:0000256" key="7">
    <source>
        <dbReference type="SAM" id="Phobius"/>
    </source>
</evidence>
<dbReference type="GO" id="GO:0005886">
    <property type="term" value="C:plasma membrane"/>
    <property type="evidence" value="ECO:0007669"/>
    <property type="project" value="UniProtKB-SubCell"/>
</dbReference>
<sequence length="509" mass="54868">MPQEVTTSFALEEKSKLVKSLRRLDMVGFTLCAFVGLDTLGSVASNGPQGFFWLAALAILFVYPYMLVMAELGAAFTQEGGPYEWTKLAWGRFAGGVGALLYWATNPIWVGGSLAFIATDAWSGQVFAITSGSIGDYLFKLIFIWFSIMVAIMSLSKGKWIPNIGAMLRVFVLGFFTITVVIYGIRHGIHGFSASELSPSRSVLLALVPVILFNYVGFELQSGAAEEMDNPQKDVPFSILRSGILGVLLYCVPVFGIILVLPSTAITGLGGFLDAVNVTYHGAYGGAAHPLLVASTIGFVGTLITSGSVWMIGADRTQAVASYDGSFFPYFGVFNRRLGTPVRVNVLSGVVATAFMVSAIAFFDSGSDATFVVVLDIAVSTTLLSYILIFPSVIMLRRKYPDVHRPFRVPFGNIGLYVSTALIMFWVVLGSWVGVFPGTLDRLLGLSYDFEDNWGVSRMKFETYTLGTLAVILVVGIAGYLSASGVRNQSASISIEDPDEGLAEPPAHF</sequence>
<feature type="transmembrane region" description="Helical" evidence="7">
    <location>
        <begin position="167"/>
        <end position="189"/>
    </location>
</feature>
<dbReference type="PIRSF" id="PIRSF006060">
    <property type="entry name" value="AA_transporter"/>
    <property type="match status" value="1"/>
</dbReference>
<feature type="transmembrane region" description="Helical" evidence="7">
    <location>
        <begin position="464"/>
        <end position="483"/>
    </location>
</feature>
<evidence type="ECO:0000256" key="5">
    <source>
        <dbReference type="ARBA" id="ARBA00022989"/>
    </source>
</evidence>
<evidence type="ECO:0000256" key="2">
    <source>
        <dbReference type="ARBA" id="ARBA00022448"/>
    </source>
</evidence>
<feature type="transmembrane region" description="Helical" evidence="7">
    <location>
        <begin position="93"/>
        <end position="117"/>
    </location>
</feature>
<feature type="transmembrane region" description="Helical" evidence="7">
    <location>
        <begin position="369"/>
        <end position="394"/>
    </location>
</feature>